<dbReference type="InterPro" id="IPR050245">
    <property type="entry name" value="PrsA_foldase"/>
</dbReference>
<dbReference type="AlphaFoldDB" id="A0A225NVB8"/>
<proteinExistence type="inferred from homology"/>
<evidence type="ECO:0000256" key="8">
    <source>
        <dbReference type="PROSITE-ProRule" id="PRU00278"/>
    </source>
</evidence>
<dbReference type="RefSeq" id="WP_088648917.1">
    <property type="nucleotide sequence ID" value="NZ_AQQR01000002.1"/>
</dbReference>
<comment type="catalytic activity">
    <reaction evidence="1">
        <text>[protein]-peptidylproline (omega=180) = [protein]-peptidylproline (omega=0)</text>
        <dbReference type="Rhea" id="RHEA:16237"/>
        <dbReference type="Rhea" id="RHEA-COMP:10747"/>
        <dbReference type="Rhea" id="RHEA-COMP:10748"/>
        <dbReference type="ChEBI" id="CHEBI:83833"/>
        <dbReference type="ChEBI" id="CHEBI:83834"/>
        <dbReference type="EC" id="5.2.1.8"/>
    </reaction>
</comment>
<dbReference type="PROSITE" id="PS01096">
    <property type="entry name" value="PPIC_PPIASE_1"/>
    <property type="match status" value="1"/>
</dbReference>
<keyword evidence="8 11" id="KW-0413">Isomerase</keyword>
<dbReference type="OrthoDB" id="14196at2"/>
<protein>
    <recommendedName>
        <fullName evidence="4">Parvulin-like PPIase</fullName>
        <ecNumber evidence="3">5.2.1.8</ecNumber>
    </recommendedName>
    <alternativeName>
        <fullName evidence="6">Peptidyl-prolyl cis-trans isomerase plp</fullName>
    </alternativeName>
    <alternativeName>
        <fullName evidence="7">Rotamase plp</fullName>
    </alternativeName>
</protein>
<dbReference type="SUPFAM" id="SSF54534">
    <property type="entry name" value="FKBP-like"/>
    <property type="match status" value="1"/>
</dbReference>
<evidence type="ECO:0000256" key="3">
    <source>
        <dbReference type="ARBA" id="ARBA00013194"/>
    </source>
</evidence>
<evidence type="ECO:0000259" key="10">
    <source>
        <dbReference type="PROSITE" id="PS50198"/>
    </source>
</evidence>
<evidence type="ECO:0000256" key="7">
    <source>
        <dbReference type="ARBA" id="ARBA00031484"/>
    </source>
</evidence>
<dbReference type="InterPro" id="IPR000297">
    <property type="entry name" value="PPIase_PpiC"/>
</dbReference>
<feature type="signal peptide" evidence="9">
    <location>
        <begin position="1"/>
        <end position="23"/>
    </location>
</feature>
<keyword evidence="12" id="KW-1185">Reference proteome</keyword>
<dbReference type="EC" id="5.2.1.8" evidence="3"/>
<evidence type="ECO:0000256" key="2">
    <source>
        <dbReference type="ARBA" id="ARBA00007656"/>
    </source>
</evidence>
<dbReference type="GO" id="GO:0003755">
    <property type="term" value="F:peptidyl-prolyl cis-trans isomerase activity"/>
    <property type="evidence" value="ECO:0007669"/>
    <property type="project" value="UniProtKB-KW"/>
</dbReference>
<feature type="chain" id="PRO_5012804731" description="Parvulin-like PPIase" evidence="9">
    <location>
        <begin position="24"/>
        <end position="282"/>
    </location>
</feature>
<dbReference type="Gene3D" id="3.10.50.40">
    <property type="match status" value="1"/>
</dbReference>
<dbReference type="EMBL" id="AQQR01000002">
    <property type="protein sequence ID" value="OWU75746.1"/>
    <property type="molecule type" value="Genomic_DNA"/>
</dbReference>
<sequence length="282" mass="30251">MRNALKLLPALAVAALPFGPLKAQDAVTPETVVATVNGEDITLGHMMILYANLPQQYKQIPVAQLFDGILEQLIQQEALRQSFDGTPAPSVVLSLENEERALMAASEVGEMLQGVATEEAIQQAYESRYADGTGEQEYNASHILVETEAEAQAIIEVLEEGEDFAEVAKTSSTGPSGPSGGSLGWFTAGQMVPEFEEAVMALEEGAVSEPVQTQFGWHVVKLNESRIAEAPALEEVRGEIVSELEAQAIEDHVNAITGEAEIDRPDISGVDPAILQQIDLLD</sequence>
<dbReference type="PANTHER" id="PTHR47245">
    <property type="entry name" value="PEPTIDYLPROLYL ISOMERASE"/>
    <property type="match status" value="1"/>
</dbReference>
<evidence type="ECO:0000256" key="5">
    <source>
        <dbReference type="ARBA" id="ARBA00023110"/>
    </source>
</evidence>
<accession>A0A225NVB8</accession>
<comment type="similarity">
    <text evidence="2">Belongs to the PpiC/parvulin rotamase family.</text>
</comment>
<dbReference type="Proteomes" id="UP000215377">
    <property type="component" value="Unassembled WGS sequence"/>
</dbReference>
<dbReference type="InterPro" id="IPR023058">
    <property type="entry name" value="PPIase_PpiC_CS"/>
</dbReference>
<evidence type="ECO:0000313" key="12">
    <source>
        <dbReference type="Proteomes" id="UP000215377"/>
    </source>
</evidence>
<gene>
    <name evidence="11" type="ORF">ATO3_05980</name>
</gene>
<organism evidence="11 12">
    <name type="scientific">Marinibacterium profundimaris</name>
    <dbReference type="NCBI Taxonomy" id="1679460"/>
    <lineage>
        <taxon>Bacteria</taxon>
        <taxon>Pseudomonadati</taxon>
        <taxon>Pseudomonadota</taxon>
        <taxon>Alphaproteobacteria</taxon>
        <taxon>Rhodobacterales</taxon>
        <taxon>Paracoccaceae</taxon>
        <taxon>Marinibacterium</taxon>
    </lineage>
</organism>
<keyword evidence="9" id="KW-0732">Signal</keyword>
<comment type="caution">
    <text evidence="11">The sequence shown here is derived from an EMBL/GenBank/DDBJ whole genome shotgun (WGS) entry which is preliminary data.</text>
</comment>
<dbReference type="SUPFAM" id="SSF109998">
    <property type="entry name" value="Triger factor/SurA peptide-binding domain-like"/>
    <property type="match status" value="1"/>
</dbReference>
<feature type="domain" description="PpiC" evidence="10">
    <location>
        <begin position="135"/>
        <end position="224"/>
    </location>
</feature>
<reference evidence="11 12" key="1">
    <citation type="submission" date="2013-04" db="EMBL/GenBank/DDBJ databases">
        <title>Oceanicola sp. 22II1-22F33 Genome Sequencing.</title>
        <authorList>
            <person name="Lai Q."/>
            <person name="Li G."/>
            <person name="Shao Z."/>
        </authorList>
    </citation>
    <scope>NUCLEOTIDE SEQUENCE [LARGE SCALE GENOMIC DNA]</scope>
    <source>
        <strain evidence="11 12">22II1-22F33</strain>
    </source>
</reference>
<evidence type="ECO:0000256" key="1">
    <source>
        <dbReference type="ARBA" id="ARBA00000971"/>
    </source>
</evidence>
<evidence type="ECO:0000256" key="9">
    <source>
        <dbReference type="SAM" id="SignalP"/>
    </source>
</evidence>
<evidence type="ECO:0000313" key="11">
    <source>
        <dbReference type="EMBL" id="OWU75746.1"/>
    </source>
</evidence>
<evidence type="ECO:0000256" key="4">
    <source>
        <dbReference type="ARBA" id="ARBA00018370"/>
    </source>
</evidence>
<dbReference type="InterPro" id="IPR046357">
    <property type="entry name" value="PPIase_dom_sf"/>
</dbReference>
<dbReference type="PANTHER" id="PTHR47245:SF2">
    <property type="entry name" value="PEPTIDYL-PROLYL CIS-TRANS ISOMERASE HP_0175-RELATED"/>
    <property type="match status" value="1"/>
</dbReference>
<dbReference type="PROSITE" id="PS50198">
    <property type="entry name" value="PPIC_PPIASE_2"/>
    <property type="match status" value="1"/>
</dbReference>
<name>A0A225NVB8_9RHOB</name>
<dbReference type="Pfam" id="PF00639">
    <property type="entry name" value="Rotamase"/>
    <property type="match status" value="1"/>
</dbReference>
<dbReference type="InterPro" id="IPR027304">
    <property type="entry name" value="Trigger_fact/SurA_dom_sf"/>
</dbReference>
<keyword evidence="5 8" id="KW-0697">Rotamase</keyword>
<evidence type="ECO:0000256" key="6">
    <source>
        <dbReference type="ARBA" id="ARBA00030642"/>
    </source>
</evidence>